<feature type="compositionally biased region" description="Basic residues" evidence="1">
    <location>
        <begin position="640"/>
        <end position="653"/>
    </location>
</feature>
<sequence length="665" mass="73906">MRRHVVGAVEQVLQVQRDIKLLAAIASAQIDGHVAGQRRQVVLRCVTRSFRTHATGYVEAVRQIVLEPHRAAMPRRERRLVAVDGHATAAVVRVFQAAVQVGIARHQRPRLHDLARERQLQPARALRADRHAQQRDRIRRRQVGLLHVEQRGRDARAGREVVLRADLVVRGRLGASAPLFGKKIEIARGQVVAALLEDFIAQAGEHRPLRRKLDQVLHVRCIRLVVREAVVGRHRVAGHGRQHLQRGVEQVVRRGARRAGHAVALVLIAQLDAVQQRVLDAPGLGLLRQLVLPQRAAVVAVALVDGERDGRDRPIGDAADRRVVVAAKRVFVVAHHAVERPLVVEAVVQRAGHALDGGFDIAGARIGRAVARLDGNVHRTTAIRRHALVSDALVVQVIELHRQLGIGRQVEQERRRDCLTAQEIVVAEAARIFNRTGNARADGVVVDGRVQVELGALLALRADHDAHLGQRRGQRFLGHAIDDAAGRTAPVQHGRRTFQHLNAVDVGQIAEVERVVAQAVDVLVVDRRETANGHLIALRVAQRGRHARHVAQRVVDRERALVLNHRARHDVHRLRNLAQRHGNLRGGVRDRRVVARAAACALDRGRRQRARIGCGNGVGCSCHMGKWQRSKDGQRQAQTFRRHCSSRKVKSRTRLPPPRCGAFRM</sequence>
<dbReference type="EMBL" id="AWUE01003319">
    <property type="protein sequence ID" value="OMP13770.1"/>
    <property type="molecule type" value="Genomic_DNA"/>
</dbReference>
<comment type="caution">
    <text evidence="2">The sequence shown here is derived from an EMBL/GenBank/DDBJ whole genome shotgun (WGS) entry which is preliminary data.</text>
</comment>
<accession>A0A1R3L3B8</accession>
<reference evidence="3" key="1">
    <citation type="submission" date="2013-09" db="EMBL/GenBank/DDBJ databases">
        <title>Corchorus olitorius genome sequencing.</title>
        <authorList>
            <person name="Alam M."/>
            <person name="Haque M.S."/>
            <person name="Islam M.S."/>
            <person name="Emdad E.M."/>
            <person name="Islam M.M."/>
            <person name="Ahmed B."/>
            <person name="Halim A."/>
            <person name="Hossen Q.M.M."/>
            <person name="Hossain M.Z."/>
            <person name="Ahmed R."/>
            <person name="Khan M.M."/>
            <person name="Islam R."/>
            <person name="Rashid M.M."/>
            <person name="Khan S.A."/>
            <person name="Rahman M.S."/>
            <person name="Alam M."/>
            <person name="Yahiya A.S."/>
            <person name="Khan M.S."/>
            <person name="Azam M.S."/>
            <person name="Haque T."/>
            <person name="Lashkar M.Z.H."/>
            <person name="Akhand A.I."/>
            <person name="Morshed G."/>
            <person name="Roy S."/>
            <person name="Uddin K.S."/>
            <person name="Rabeya T."/>
            <person name="Hossain A.S."/>
            <person name="Chowdhury A."/>
            <person name="Snigdha A.R."/>
            <person name="Mortoza M.S."/>
            <person name="Matin S.A."/>
            <person name="Hoque S.M.E."/>
            <person name="Islam M.K."/>
            <person name="Roy D.K."/>
            <person name="Haider R."/>
            <person name="Moosa M.M."/>
            <person name="Elias S.M."/>
            <person name="Hasan A.M."/>
            <person name="Jahan S."/>
            <person name="Shafiuddin M."/>
            <person name="Mahmood N."/>
            <person name="Shommy N.S."/>
        </authorList>
    </citation>
    <scope>NUCLEOTIDE SEQUENCE [LARGE SCALE GENOMIC DNA]</scope>
    <source>
        <strain evidence="3">cv. O-4</strain>
    </source>
</reference>
<evidence type="ECO:0000313" key="3">
    <source>
        <dbReference type="Proteomes" id="UP000187203"/>
    </source>
</evidence>
<keyword evidence="3" id="KW-1185">Reference proteome</keyword>
<protein>
    <submittedName>
        <fullName evidence="2">Uncharacterized protein</fullName>
    </submittedName>
</protein>
<name>A0A1R3L3B8_9ROSI</name>
<evidence type="ECO:0000313" key="2">
    <source>
        <dbReference type="EMBL" id="OMP13770.1"/>
    </source>
</evidence>
<gene>
    <name evidence="2" type="ORF">COLO4_00984</name>
</gene>
<evidence type="ECO:0000256" key="1">
    <source>
        <dbReference type="SAM" id="MobiDB-lite"/>
    </source>
</evidence>
<dbReference type="Proteomes" id="UP000187203">
    <property type="component" value="Unassembled WGS sequence"/>
</dbReference>
<organism evidence="2 3">
    <name type="scientific">Corchorus olitorius</name>
    <dbReference type="NCBI Taxonomy" id="93759"/>
    <lineage>
        <taxon>Eukaryota</taxon>
        <taxon>Viridiplantae</taxon>
        <taxon>Streptophyta</taxon>
        <taxon>Embryophyta</taxon>
        <taxon>Tracheophyta</taxon>
        <taxon>Spermatophyta</taxon>
        <taxon>Magnoliopsida</taxon>
        <taxon>eudicotyledons</taxon>
        <taxon>Gunneridae</taxon>
        <taxon>Pentapetalae</taxon>
        <taxon>rosids</taxon>
        <taxon>malvids</taxon>
        <taxon>Malvales</taxon>
        <taxon>Malvaceae</taxon>
        <taxon>Grewioideae</taxon>
        <taxon>Apeibeae</taxon>
        <taxon>Corchorus</taxon>
    </lineage>
</organism>
<proteinExistence type="predicted"/>
<dbReference type="AlphaFoldDB" id="A0A1R3L3B8"/>
<feature type="region of interest" description="Disordered" evidence="1">
    <location>
        <begin position="631"/>
        <end position="665"/>
    </location>
</feature>